<dbReference type="SUPFAM" id="SSF54236">
    <property type="entry name" value="Ubiquitin-like"/>
    <property type="match status" value="1"/>
</dbReference>
<evidence type="ECO:0008006" key="6">
    <source>
        <dbReference type="Google" id="ProtNLM"/>
    </source>
</evidence>
<dbReference type="InterPro" id="IPR000626">
    <property type="entry name" value="Ubiquitin-like_dom"/>
</dbReference>
<feature type="compositionally biased region" description="Pro residues" evidence="1">
    <location>
        <begin position="696"/>
        <end position="708"/>
    </location>
</feature>
<dbReference type="OrthoDB" id="2021138at2759"/>
<dbReference type="Gene3D" id="3.10.20.90">
    <property type="entry name" value="Phosphatidylinositol 3-kinase Catalytic Subunit, Chain A, domain 1"/>
    <property type="match status" value="1"/>
</dbReference>
<dbReference type="Gene3D" id="2.60.120.10">
    <property type="entry name" value="Jelly Rolls"/>
    <property type="match status" value="2"/>
</dbReference>
<dbReference type="AlphaFoldDB" id="A0A8K1CE51"/>
<dbReference type="PANTHER" id="PTHR23011:SF28">
    <property type="entry name" value="CYCLIC NUCLEOTIDE-BINDING DOMAIN CONTAINING PROTEIN"/>
    <property type="match status" value="1"/>
</dbReference>
<gene>
    <name evidence="4" type="ORF">Poli38472_012716</name>
</gene>
<evidence type="ECO:0000259" key="2">
    <source>
        <dbReference type="PROSITE" id="PS50042"/>
    </source>
</evidence>
<reference evidence="4" key="1">
    <citation type="submission" date="2019-03" db="EMBL/GenBank/DDBJ databases">
        <title>Long read genome sequence of the mycoparasitic Pythium oligandrum ATCC 38472 isolated from sugarbeet rhizosphere.</title>
        <authorList>
            <person name="Gaulin E."/>
        </authorList>
    </citation>
    <scope>NUCLEOTIDE SEQUENCE</scope>
    <source>
        <strain evidence="4">ATCC 38472_TT</strain>
    </source>
</reference>
<evidence type="ECO:0000313" key="4">
    <source>
        <dbReference type="EMBL" id="TMW61525.1"/>
    </source>
</evidence>
<dbReference type="CDD" id="cd17039">
    <property type="entry name" value="Ubl_ubiquitin_like"/>
    <property type="match status" value="1"/>
</dbReference>
<evidence type="ECO:0000259" key="3">
    <source>
        <dbReference type="PROSITE" id="PS50053"/>
    </source>
</evidence>
<dbReference type="PANTHER" id="PTHR23011">
    <property type="entry name" value="CYCLIC NUCLEOTIDE-BINDING DOMAIN CONTAINING PROTEIN"/>
    <property type="match status" value="1"/>
</dbReference>
<keyword evidence="5" id="KW-1185">Reference proteome</keyword>
<dbReference type="Pfam" id="PF00027">
    <property type="entry name" value="cNMP_binding"/>
    <property type="match status" value="1"/>
</dbReference>
<feature type="domain" description="Cyclic nucleotide-binding" evidence="2">
    <location>
        <begin position="439"/>
        <end position="579"/>
    </location>
</feature>
<dbReference type="InterPro" id="IPR000595">
    <property type="entry name" value="cNMP-bd_dom"/>
</dbReference>
<dbReference type="PROSITE" id="PS50053">
    <property type="entry name" value="UBIQUITIN_2"/>
    <property type="match status" value="1"/>
</dbReference>
<evidence type="ECO:0000313" key="5">
    <source>
        <dbReference type="Proteomes" id="UP000794436"/>
    </source>
</evidence>
<feature type="region of interest" description="Disordered" evidence="1">
    <location>
        <begin position="1"/>
        <end position="28"/>
    </location>
</feature>
<evidence type="ECO:0000256" key="1">
    <source>
        <dbReference type="SAM" id="MobiDB-lite"/>
    </source>
</evidence>
<feature type="region of interest" description="Disordered" evidence="1">
    <location>
        <begin position="678"/>
        <end position="709"/>
    </location>
</feature>
<proteinExistence type="predicted"/>
<dbReference type="SMART" id="SM00100">
    <property type="entry name" value="cNMP"/>
    <property type="match status" value="1"/>
</dbReference>
<feature type="domain" description="Cyclic nucleotide-binding" evidence="2">
    <location>
        <begin position="315"/>
        <end position="421"/>
    </location>
</feature>
<dbReference type="InterPro" id="IPR014710">
    <property type="entry name" value="RmlC-like_jellyroll"/>
</dbReference>
<dbReference type="EMBL" id="SPLM01000076">
    <property type="protein sequence ID" value="TMW61525.1"/>
    <property type="molecule type" value="Genomic_DNA"/>
</dbReference>
<comment type="caution">
    <text evidence="4">The sequence shown here is derived from an EMBL/GenBank/DDBJ whole genome shotgun (WGS) entry which is preliminary data.</text>
</comment>
<organism evidence="4 5">
    <name type="scientific">Pythium oligandrum</name>
    <name type="common">Mycoparasitic fungus</name>
    <dbReference type="NCBI Taxonomy" id="41045"/>
    <lineage>
        <taxon>Eukaryota</taxon>
        <taxon>Sar</taxon>
        <taxon>Stramenopiles</taxon>
        <taxon>Oomycota</taxon>
        <taxon>Peronosporomycetes</taxon>
        <taxon>Pythiales</taxon>
        <taxon>Pythiaceae</taxon>
        <taxon>Pythium</taxon>
    </lineage>
</organism>
<dbReference type="Proteomes" id="UP000794436">
    <property type="component" value="Unassembled WGS sequence"/>
</dbReference>
<dbReference type="Pfam" id="PF00240">
    <property type="entry name" value="ubiquitin"/>
    <property type="match status" value="1"/>
</dbReference>
<dbReference type="InterPro" id="IPR018490">
    <property type="entry name" value="cNMP-bd_dom_sf"/>
</dbReference>
<accession>A0A8K1CE51</accession>
<dbReference type="InterPro" id="IPR029071">
    <property type="entry name" value="Ubiquitin-like_domsf"/>
</dbReference>
<protein>
    <recommendedName>
        <fullName evidence="6">Cyclic nucleotide-binding domain-containing protein</fullName>
    </recommendedName>
</protein>
<feature type="domain" description="Ubiquitin-like" evidence="3">
    <location>
        <begin position="74"/>
        <end position="143"/>
    </location>
</feature>
<sequence>MTERKPSFSASSRQLLTPVAPARSNSTRHLQITRTNSPSATPFPPRKRVQKVVIGAIRTRRSFSGPRNEADQKIELFFHLPDHTELQRLRVHRSLTLIALQALIQREFCILFEDQRLYYHGDLLEGDEELGSYDIHDQSVFVMRVIKRYRTIGDVFTKIKTVRCLTHTNRNASTSHLTDDFAIHEVVAPLPPLKMIFRHLVIVISYLHRLDRLQQAKTNRRIWKAHVTCWDDPNAGSTTVPRHRRSLIETDKQASDTLAKTSFVLLHSGPERASCVETLAQTHNISQRLQLPPDTRSTADLRHIKRWLNGIKYFASANIPDAVMLEIARACDYVRVPAGEFVFRQGDLGNTFYIVISGCIALAAYGNGYFVTMTPGRCFGEVSLFEGQSGLRTASANVNFAAPFAELATLSSDIYRRAISPYKRAVLQQTEKAIYSIPQFRFLPDHVVTYLAYSSKTLTARTGKRLIRHGDEINVLVLLVQGEVKVSTPKQHLSLRAGTRSPWNMNHEQIDRVPVVSVVCAPAVFGQEGCLANPSTPALWDVDAMDTCTLICIRLATISIFLASRQDIKRALNAEHHHRNEDFHNRFTKAAAELEATFRRRSAFKFTMSQKRASYMRLMSSARLQLSDDGDDSRHGSFSRRKSVATRVAFPKILMRTDDDVSTSSYVAASRKNSFVSQSSQLDTVSDEASEEEQRPPAPTRSVRPPPLSCTDVQDQFLHETLPFAKILSLRDQIRFVSFAQQQIPEGDVISPSSGSVEPLSQIQLEHDANARTRALLHGLRELQAEDVEILSTTDKSESYQFTPRRPLTSPVLSSNVTPLVSTPLTAPVSRRDLKTR</sequence>
<dbReference type="CDD" id="cd00038">
    <property type="entry name" value="CAP_ED"/>
    <property type="match status" value="1"/>
</dbReference>
<dbReference type="PROSITE" id="PS50042">
    <property type="entry name" value="CNMP_BINDING_3"/>
    <property type="match status" value="2"/>
</dbReference>
<dbReference type="SUPFAM" id="SSF51206">
    <property type="entry name" value="cAMP-binding domain-like"/>
    <property type="match status" value="2"/>
</dbReference>
<name>A0A8K1CE51_PYTOL</name>